<keyword evidence="3" id="KW-1185">Reference proteome</keyword>
<organism evidence="2 3">
    <name type="scientific">Portunus trituberculatus</name>
    <name type="common">Swimming crab</name>
    <name type="synonym">Neptunus trituberculatus</name>
    <dbReference type="NCBI Taxonomy" id="210409"/>
    <lineage>
        <taxon>Eukaryota</taxon>
        <taxon>Metazoa</taxon>
        <taxon>Ecdysozoa</taxon>
        <taxon>Arthropoda</taxon>
        <taxon>Crustacea</taxon>
        <taxon>Multicrustacea</taxon>
        <taxon>Malacostraca</taxon>
        <taxon>Eumalacostraca</taxon>
        <taxon>Eucarida</taxon>
        <taxon>Decapoda</taxon>
        <taxon>Pleocyemata</taxon>
        <taxon>Brachyura</taxon>
        <taxon>Eubrachyura</taxon>
        <taxon>Portunoidea</taxon>
        <taxon>Portunidae</taxon>
        <taxon>Portuninae</taxon>
        <taxon>Portunus</taxon>
    </lineage>
</organism>
<protein>
    <submittedName>
        <fullName evidence="2">Uncharacterized protein</fullName>
    </submittedName>
</protein>
<evidence type="ECO:0000313" key="2">
    <source>
        <dbReference type="EMBL" id="MPD06805.1"/>
    </source>
</evidence>
<proteinExistence type="predicted"/>
<name>A0A5B7KPL2_PORTR</name>
<evidence type="ECO:0000256" key="1">
    <source>
        <dbReference type="SAM" id="MobiDB-lite"/>
    </source>
</evidence>
<accession>A0A5B7KPL2</accession>
<evidence type="ECO:0000313" key="3">
    <source>
        <dbReference type="Proteomes" id="UP000324222"/>
    </source>
</evidence>
<dbReference type="EMBL" id="VSRR010153067">
    <property type="protein sequence ID" value="MPD06805.1"/>
    <property type="molecule type" value="Genomic_DNA"/>
</dbReference>
<comment type="caution">
    <text evidence="2">The sequence shown here is derived from an EMBL/GenBank/DDBJ whole genome shotgun (WGS) entry which is preliminary data.</text>
</comment>
<reference evidence="2 3" key="1">
    <citation type="submission" date="2019-05" db="EMBL/GenBank/DDBJ databases">
        <title>Another draft genome of Portunus trituberculatus and its Hox gene families provides insights of decapod evolution.</title>
        <authorList>
            <person name="Jeong J.-H."/>
            <person name="Song I."/>
            <person name="Kim S."/>
            <person name="Choi T."/>
            <person name="Kim D."/>
            <person name="Ryu S."/>
            <person name="Kim W."/>
        </authorList>
    </citation>
    <scope>NUCLEOTIDE SEQUENCE [LARGE SCALE GENOMIC DNA]</scope>
    <source>
        <tissue evidence="2">Muscle</tissue>
    </source>
</reference>
<gene>
    <name evidence="2" type="ORF">E2C01_102633</name>
</gene>
<feature type="compositionally biased region" description="Basic and acidic residues" evidence="1">
    <location>
        <begin position="1"/>
        <end position="22"/>
    </location>
</feature>
<sequence>MYGKKNERERQNRCMTESKHMPSNENQQYIETPVGLRKLIEDIMDKDISGFRGERGNMRRLINVERELRYIKEVMTD</sequence>
<dbReference type="Proteomes" id="UP000324222">
    <property type="component" value="Unassembled WGS sequence"/>
</dbReference>
<feature type="region of interest" description="Disordered" evidence="1">
    <location>
        <begin position="1"/>
        <end position="28"/>
    </location>
</feature>
<dbReference type="AlphaFoldDB" id="A0A5B7KPL2"/>